<proteinExistence type="predicted"/>
<evidence type="ECO:0008006" key="3">
    <source>
        <dbReference type="Google" id="ProtNLM"/>
    </source>
</evidence>
<name>A0A314KV02_NICAT</name>
<evidence type="ECO:0000313" key="2">
    <source>
        <dbReference type="Proteomes" id="UP000187609"/>
    </source>
</evidence>
<comment type="caution">
    <text evidence="1">The sequence shown here is derived from an EMBL/GenBank/DDBJ whole genome shotgun (WGS) entry which is preliminary data.</text>
</comment>
<reference evidence="1" key="1">
    <citation type="submission" date="2016-11" db="EMBL/GenBank/DDBJ databases">
        <title>The genome of Nicotiana attenuata.</title>
        <authorList>
            <person name="Xu S."/>
            <person name="Brockmoeller T."/>
            <person name="Gaquerel E."/>
            <person name="Navarro A."/>
            <person name="Kuhl H."/>
            <person name="Gase K."/>
            <person name="Ling Z."/>
            <person name="Zhou W."/>
            <person name="Kreitzer C."/>
            <person name="Stanke M."/>
            <person name="Tang H."/>
            <person name="Lyons E."/>
            <person name="Pandey P."/>
            <person name="Pandey S.P."/>
            <person name="Timmermann B."/>
            <person name="Baldwin I.T."/>
        </authorList>
    </citation>
    <scope>NUCLEOTIDE SEQUENCE [LARGE SCALE GENOMIC DNA]</scope>
    <source>
        <strain evidence="1">UT</strain>
    </source>
</reference>
<sequence>MTVAETRSKSTDESIKKLESQFQQYTSTNDARLEDLGKKLELLVEKLLPPHDEILGSAPVEGPLNAGMSSRSWLVENREAHGSKNLGHSSQSRVDIPYFEGVDLCAWLRKCETFFQHNNITDPQQKLEEAVLHLNGKAESWFFSY</sequence>
<protein>
    <recommendedName>
        <fullName evidence="3">Retrotransposon gag domain-containing protein</fullName>
    </recommendedName>
</protein>
<accession>A0A314KV02</accession>
<dbReference type="SMR" id="A0A314KV02"/>
<feature type="non-terminal residue" evidence="1">
    <location>
        <position position="145"/>
    </location>
</feature>
<dbReference type="Gramene" id="OIT33226">
    <property type="protein sequence ID" value="OIT33226"/>
    <property type="gene ID" value="A4A49_63534"/>
</dbReference>
<organism evidence="1 2">
    <name type="scientific">Nicotiana attenuata</name>
    <name type="common">Coyote tobacco</name>
    <dbReference type="NCBI Taxonomy" id="49451"/>
    <lineage>
        <taxon>Eukaryota</taxon>
        <taxon>Viridiplantae</taxon>
        <taxon>Streptophyta</taxon>
        <taxon>Embryophyta</taxon>
        <taxon>Tracheophyta</taxon>
        <taxon>Spermatophyta</taxon>
        <taxon>Magnoliopsida</taxon>
        <taxon>eudicotyledons</taxon>
        <taxon>Gunneridae</taxon>
        <taxon>Pentapetalae</taxon>
        <taxon>asterids</taxon>
        <taxon>lamiids</taxon>
        <taxon>Solanales</taxon>
        <taxon>Solanaceae</taxon>
        <taxon>Nicotianoideae</taxon>
        <taxon>Nicotianeae</taxon>
        <taxon>Nicotiana</taxon>
    </lineage>
</organism>
<evidence type="ECO:0000313" key="1">
    <source>
        <dbReference type="EMBL" id="OIT33226.1"/>
    </source>
</evidence>
<gene>
    <name evidence="1" type="ORF">A4A49_63534</name>
</gene>
<dbReference type="Proteomes" id="UP000187609">
    <property type="component" value="Unassembled WGS sequence"/>
</dbReference>
<dbReference type="EMBL" id="MJEQ01000918">
    <property type="protein sequence ID" value="OIT33226.1"/>
    <property type="molecule type" value="Genomic_DNA"/>
</dbReference>
<keyword evidence="2" id="KW-1185">Reference proteome</keyword>
<dbReference type="AlphaFoldDB" id="A0A314KV02"/>